<comment type="caution">
    <text evidence="1">The sequence shown here is derived from an EMBL/GenBank/DDBJ whole genome shotgun (WGS) entry which is preliminary data.</text>
</comment>
<gene>
    <name evidence="1" type="ORF">PM738_17005</name>
</gene>
<dbReference type="RefSeq" id="WP_272019235.1">
    <property type="nucleotide sequence ID" value="NZ_JAQLKE010000042.1"/>
</dbReference>
<evidence type="ECO:0000313" key="2">
    <source>
        <dbReference type="Proteomes" id="UP001211987"/>
    </source>
</evidence>
<dbReference type="AlphaFoldDB" id="A0AB35IQ36"/>
<reference evidence="1" key="1">
    <citation type="submission" date="2023-01" db="EMBL/GenBank/DDBJ databases">
        <title>Human gut microbiome strain richness.</title>
        <authorList>
            <person name="Chen-Liaw A."/>
        </authorList>
    </citation>
    <scope>NUCLEOTIDE SEQUENCE</scope>
    <source>
        <strain evidence="1">1001217st2_G6_1001217B_191108</strain>
    </source>
</reference>
<dbReference type="Proteomes" id="UP001211987">
    <property type="component" value="Unassembled WGS sequence"/>
</dbReference>
<protein>
    <submittedName>
        <fullName evidence="1">Uncharacterized protein</fullName>
    </submittedName>
</protein>
<organism evidence="1 2">
    <name type="scientific">Thomasclavelia ramosa</name>
    <dbReference type="NCBI Taxonomy" id="1547"/>
    <lineage>
        <taxon>Bacteria</taxon>
        <taxon>Bacillati</taxon>
        <taxon>Bacillota</taxon>
        <taxon>Erysipelotrichia</taxon>
        <taxon>Erysipelotrichales</taxon>
        <taxon>Coprobacillaceae</taxon>
        <taxon>Thomasclavelia</taxon>
    </lineage>
</organism>
<accession>A0AB35IQ36</accession>
<proteinExistence type="predicted"/>
<sequence>MTKELKEQLQFNIEESIKETEQKLDAIPKTKQNHKKILFYIYKLEKLKSYLPGSEKL</sequence>
<dbReference type="EMBL" id="JAQLKE010000042">
    <property type="protein sequence ID" value="MDB7085509.1"/>
    <property type="molecule type" value="Genomic_DNA"/>
</dbReference>
<evidence type="ECO:0000313" key="1">
    <source>
        <dbReference type="EMBL" id="MDB7085509.1"/>
    </source>
</evidence>
<name>A0AB35IQ36_9FIRM</name>